<evidence type="ECO:0000256" key="2">
    <source>
        <dbReference type="ARBA" id="ARBA00022980"/>
    </source>
</evidence>
<keyword evidence="3" id="KW-0687">Ribonucleoprotein</keyword>
<dbReference type="PANTHER" id="PTHR13691:SF16">
    <property type="entry name" value="LARGE RIBOSOMAL SUBUNIT PROTEIN UL2"/>
    <property type="match status" value="1"/>
</dbReference>
<evidence type="ECO:0000259" key="5">
    <source>
        <dbReference type="SMART" id="SM01383"/>
    </source>
</evidence>
<feature type="domain" description="Large ribosomal subunit protein uL2 C-terminal" evidence="4">
    <location>
        <begin position="91"/>
        <end position="155"/>
    </location>
</feature>
<dbReference type="SMART" id="SM01383">
    <property type="entry name" value="Ribosomal_L2"/>
    <property type="match status" value="1"/>
</dbReference>
<evidence type="ECO:0000256" key="1">
    <source>
        <dbReference type="ARBA" id="ARBA00005636"/>
    </source>
</evidence>
<dbReference type="InterPro" id="IPR022666">
    <property type="entry name" value="Ribosomal_uL2_RNA-bd_dom"/>
</dbReference>
<dbReference type="Gene3D" id="2.30.30.30">
    <property type="match status" value="1"/>
</dbReference>
<dbReference type="SMART" id="SM01382">
    <property type="entry name" value="Ribosomal_L2_C"/>
    <property type="match status" value="1"/>
</dbReference>
<dbReference type="InterPro" id="IPR008991">
    <property type="entry name" value="Translation_prot_SH3-like_sf"/>
</dbReference>
<dbReference type="EMBL" id="BART01036071">
    <property type="protein sequence ID" value="GAH07287.1"/>
    <property type="molecule type" value="Genomic_DNA"/>
</dbReference>
<feature type="domain" description="Large ribosomal subunit protein uL2 RNA-binding" evidence="5">
    <location>
        <begin position="11"/>
        <end position="84"/>
    </location>
</feature>
<dbReference type="PANTHER" id="PTHR13691">
    <property type="entry name" value="RIBOSOMAL PROTEIN L2"/>
    <property type="match status" value="1"/>
</dbReference>
<dbReference type="AlphaFoldDB" id="X1CI09"/>
<dbReference type="SUPFAM" id="SSF50249">
    <property type="entry name" value="Nucleic acid-binding proteins"/>
    <property type="match status" value="1"/>
</dbReference>
<dbReference type="GO" id="GO:0022625">
    <property type="term" value="C:cytosolic large ribosomal subunit"/>
    <property type="evidence" value="ECO:0007669"/>
    <property type="project" value="TreeGrafter"/>
</dbReference>
<proteinExistence type="inferred from homology"/>
<keyword evidence="2" id="KW-0689">Ribosomal protein</keyword>
<dbReference type="Pfam" id="PF00181">
    <property type="entry name" value="Ribosomal_L2_N"/>
    <property type="match status" value="1"/>
</dbReference>
<comment type="similarity">
    <text evidence="1">Belongs to the universal ribosomal protein uL2 family.</text>
</comment>
<dbReference type="Gene3D" id="2.40.50.140">
    <property type="entry name" value="Nucleic acid-binding proteins"/>
    <property type="match status" value="1"/>
</dbReference>
<organism evidence="6">
    <name type="scientific">marine sediment metagenome</name>
    <dbReference type="NCBI Taxonomy" id="412755"/>
    <lineage>
        <taxon>unclassified sequences</taxon>
        <taxon>metagenomes</taxon>
        <taxon>ecological metagenomes</taxon>
    </lineage>
</organism>
<dbReference type="Pfam" id="PF03947">
    <property type="entry name" value="Ribosomal_L2_C"/>
    <property type="match status" value="1"/>
</dbReference>
<gene>
    <name evidence="6" type="ORF">S01H4_60988</name>
</gene>
<dbReference type="InterPro" id="IPR002171">
    <property type="entry name" value="Ribosomal_uL2"/>
</dbReference>
<sequence length="155" mass="17451">MGKRILAQRKGRGSLPFRSPSHRHVGAVKYRPLLEGQNEFTFKVIELLHSPGRGTPVALIRYNDDKKDLWLPPEGIFEGDEFTQSNSQTEIKVGNVLPLKEIPLGTLVFNIESTPQDGGKFARSSGVSAIVRNKTGNKVEVLFRSKRTKWIHERC</sequence>
<dbReference type="InterPro" id="IPR014722">
    <property type="entry name" value="Rib_uL2_dom2"/>
</dbReference>
<accession>X1CI09</accession>
<reference evidence="6" key="1">
    <citation type="journal article" date="2014" name="Front. Microbiol.">
        <title>High frequency of phylogenetically diverse reductive dehalogenase-homologous genes in deep subseafloor sedimentary metagenomes.</title>
        <authorList>
            <person name="Kawai M."/>
            <person name="Futagami T."/>
            <person name="Toyoda A."/>
            <person name="Takaki Y."/>
            <person name="Nishi S."/>
            <person name="Hori S."/>
            <person name="Arai W."/>
            <person name="Tsubouchi T."/>
            <person name="Morono Y."/>
            <person name="Uchiyama I."/>
            <person name="Ito T."/>
            <person name="Fujiyama A."/>
            <person name="Inagaki F."/>
            <person name="Takami H."/>
        </authorList>
    </citation>
    <scope>NUCLEOTIDE SEQUENCE</scope>
    <source>
        <strain evidence="6">Expedition CK06-06</strain>
    </source>
</reference>
<dbReference type="SUPFAM" id="SSF50104">
    <property type="entry name" value="Translation proteins SH3-like domain"/>
    <property type="match status" value="1"/>
</dbReference>
<comment type="caution">
    <text evidence="6">The sequence shown here is derived from an EMBL/GenBank/DDBJ whole genome shotgun (WGS) entry which is preliminary data.</text>
</comment>
<evidence type="ECO:0000259" key="4">
    <source>
        <dbReference type="SMART" id="SM01382"/>
    </source>
</evidence>
<dbReference type="GO" id="GO:0002181">
    <property type="term" value="P:cytoplasmic translation"/>
    <property type="evidence" value="ECO:0007669"/>
    <property type="project" value="TreeGrafter"/>
</dbReference>
<protein>
    <submittedName>
        <fullName evidence="6">Uncharacterized protein</fullName>
    </submittedName>
</protein>
<dbReference type="InterPro" id="IPR022669">
    <property type="entry name" value="Ribosomal_uL2_C"/>
</dbReference>
<dbReference type="GO" id="GO:0003723">
    <property type="term" value="F:RNA binding"/>
    <property type="evidence" value="ECO:0007669"/>
    <property type="project" value="TreeGrafter"/>
</dbReference>
<dbReference type="GO" id="GO:0003735">
    <property type="term" value="F:structural constituent of ribosome"/>
    <property type="evidence" value="ECO:0007669"/>
    <property type="project" value="InterPro"/>
</dbReference>
<dbReference type="InterPro" id="IPR012340">
    <property type="entry name" value="NA-bd_OB-fold"/>
</dbReference>
<name>X1CI09_9ZZZZ</name>
<evidence type="ECO:0000313" key="6">
    <source>
        <dbReference type="EMBL" id="GAH07287.1"/>
    </source>
</evidence>
<evidence type="ECO:0000256" key="3">
    <source>
        <dbReference type="ARBA" id="ARBA00023274"/>
    </source>
</evidence>
<feature type="non-terminal residue" evidence="6">
    <location>
        <position position="155"/>
    </location>
</feature>